<organism evidence="1 2">
    <name type="scientific">Marinigracilibium pacificum</name>
    <dbReference type="NCBI Taxonomy" id="2729599"/>
    <lineage>
        <taxon>Bacteria</taxon>
        <taxon>Pseudomonadati</taxon>
        <taxon>Bacteroidota</taxon>
        <taxon>Cytophagia</taxon>
        <taxon>Cytophagales</taxon>
        <taxon>Flammeovirgaceae</taxon>
        <taxon>Marinigracilibium</taxon>
    </lineage>
</organism>
<gene>
    <name evidence="1" type="ORF">HH304_06720</name>
</gene>
<name>A0A848IWP2_9BACT</name>
<dbReference type="AlphaFoldDB" id="A0A848IWP2"/>
<dbReference type="Proteomes" id="UP000559010">
    <property type="component" value="Unassembled WGS sequence"/>
</dbReference>
<dbReference type="RefSeq" id="WP_169679326.1">
    <property type="nucleotide sequence ID" value="NZ_JABBNU010000003.1"/>
</dbReference>
<evidence type="ECO:0000313" key="1">
    <source>
        <dbReference type="EMBL" id="NMM48086.1"/>
    </source>
</evidence>
<evidence type="ECO:0000313" key="2">
    <source>
        <dbReference type="Proteomes" id="UP000559010"/>
    </source>
</evidence>
<sequence length="168" mass="19698">MRYVLLILLITSCGLDGGEEFDKQSPFDVSKPLFFGVGYGMDRDAFIDSCTVYNLKGEIRQGWKGISVYHKIDSMKYQVDLNFFPDYENQLINQFTLYFGFPQWSPWNKELDQNFQLQQSRLLIGEIFHVELIRSEESKNNFYYQDDAILITLQPEGKFETKCVAKLK</sequence>
<comment type="caution">
    <text evidence="1">The sequence shown here is derived from an EMBL/GenBank/DDBJ whole genome shotgun (WGS) entry which is preliminary data.</text>
</comment>
<reference evidence="1 2" key="1">
    <citation type="submission" date="2020-04" db="EMBL/GenBank/DDBJ databases">
        <title>Flammeovirgaceae bacterium KN852 isolated from deep sea.</title>
        <authorList>
            <person name="Zhang D.-C."/>
        </authorList>
    </citation>
    <scope>NUCLEOTIDE SEQUENCE [LARGE SCALE GENOMIC DNA]</scope>
    <source>
        <strain evidence="1 2">KN852</strain>
    </source>
</reference>
<keyword evidence="2" id="KW-1185">Reference proteome</keyword>
<protein>
    <submittedName>
        <fullName evidence="1">Uncharacterized protein</fullName>
    </submittedName>
</protein>
<dbReference type="EMBL" id="JABBNU010000003">
    <property type="protein sequence ID" value="NMM48086.1"/>
    <property type="molecule type" value="Genomic_DNA"/>
</dbReference>
<accession>A0A848IWP2</accession>
<proteinExistence type="predicted"/>